<evidence type="ECO:0000313" key="2">
    <source>
        <dbReference type="Proteomes" id="UP000509626"/>
    </source>
</evidence>
<dbReference type="InterPro" id="IPR055966">
    <property type="entry name" value="DUF7544"/>
</dbReference>
<name>A0A7D5L886_9EURY</name>
<dbReference type="RefSeq" id="WP_179266954.1">
    <property type="nucleotide sequence ID" value="NZ_CP058579.1"/>
</dbReference>
<reference evidence="1 2" key="1">
    <citation type="submission" date="2020-06" db="EMBL/GenBank/DDBJ databases">
        <title>NJ-3-1, isolated from saline soil.</title>
        <authorList>
            <person name="Cui H.L."/>
            <person name="Shi X."/>
        </authorList>
    </citation>
    <scope>NUCLEOTIDE SEQUENCE [LARGE SCALE GENOMIC DNA]</scope>
    <source>
        <strain evidence="1 2">NJ-3-1</strain>
    </source>
</reference>
<organism evidence="1 2">
    <name type="scientific">Halorarum salinum</name>
    <dbReference type="NCBI Taxonomy" id="2743089"/>
    <lineage>
        <taxon>Archaea</taxon>
        <taxon>Methanobacteriati</taxon>
        <taxon>Methanobacteriota</taxon>
        <taxon>Stenosarchaea group</taxon>
        <taxon>Halobacteria</taxon>
        <taxon>Halobacteriales</taxon>
        <taxon>Haloferacaceae</taxon>
        <taxon>Halorarum</taxon>
    </lineage>
</organism>
<dbReference type="Proteomes" id="UP000509626">
    <property type="component" value="Chromosome"/>
</dbReference>
<keyword evidence="2" id="KW-1185">Reference proteome</keyword>
<dbReference type="Pfam" id="PF24400">
    <property type="entry name" value="DUF7544"/>
    <property type="match status" value="1"/>
</dbReference>
<accession>A0A7D5L886</accession>
<dbReference type="KEGG" id="halu:HUG12_00805"/>
<protein>
    <submittedName>
        <fullName evidence="1">Uncharacterized protein</fullName>
    </submittedName>
</protein>
<dbReference type="AlphaFoldDB" id="A0A7D5L886"/>
<dbReference type="EMBL" id="CP058579">
    <property type="protein sequence ID" value="QLG60368.1"/>
    <property type="molecule type" value="Genomic_DNA"/>
</dbReference>
<sequence>MAVHALEDLDDAYDVTRAFLWPVDRTRWIKLALVVLLVGGPGTNHTSVRYNLPADRVPPAAAPTWARSTSGSGS</sequence>
<evidence type="ECO:0000313" key="1">
    <source>
        <dbReference type="EMBL" id="QLG60368.1"/>
    </source>
</evidence>
<dbReference type="OrthoDB" id="137652at2157"/>
<proteinExistence type="predicted"/>
<gene>
    <name evidence="1" type="ORF">HUG12_00805</name>
</gene>
<dbReference type="GeneID" id="56035954"/>